<evidence type="ECO:0000256" key="8">
    <source>
        <dbReference type="ARBA" id="ARBA00023065"/>
    </source>
</evidence>
<feature type="transmembrane region" description="Helical" evidence="11">
    <location>
        <begin position="157"/>
        <end position="178"/>
    </location>
</feature>
<evidence type="ECO:0000313" key="14">
    <source>
        <dbReference type="Proteomes" id="UP000824261"/>
    </source>
</evidence>
<dbReference type="Proteomes" id="UP000824261">
    <property type="component" value="Unassembled WGS sequence"/>
</dbReference>
<dbReference type="InterPro" id="IPR035908">
    <property type="entry name" value="F0_ATP_A_sf"/>
</dbReference>
<evidence type="ECO:0000256" key="6">
    <source>
        <dbReference type="ARBA" id="ARBA00022781"/>
    </source>
</evidence>
<dbReference type="GO" id="GO:0005886">
    <property type="term" value="C:plasma membrane"/>
    <property type="evidence" value="ECO:0007669"/>
    <property type="project" value="UniProtKB-SubCell"/>
</dbReference>
<comment type="caution">
    <text evidence="13">The sequence shown here is derived from an EMBL/GenBank/DDBJ whole genome shotgun (WGS) entry which is preliminary data.</text>
</comment>
<proteinExistence type="inferred from homology"/>
<sequence length="255" mass="28123">MNPLEELANGVSHLQHSFDSAFVFGPVTQYVFWMVICLAITLIVVLVAGRKLTLVPKSKFVHMVEYGYDFVRKDMGENAIGHGYKKHVPFLATLFFFILISNFVGLIPGCKTPTGTISVTWALALISFVYFNWQGIKAHGGWGYIKSIAPSGLPKPMVPVIWFFEFISLVLRALTLAVRLYGNMFAGHMVLAIFAAATSIFISAAASNIVFGAVSIGWFALLFIMYALETLVAFLQAYVFTILSAVYISLATSEH</sequence>
<gene>
    <name evidence="11 13" type="primary">atpB</name>
    <name evidence="13" type="ORF">IAA69_00040</name>
</gene>
<dbReference type="PROSITE" id="PS00449">
    <property type="entry name" value="ATPASE_A"/>
    <property type="match status" value="1"/>
</dbReference>
<comment type="subcellular location">
    <subcellularLocation>
        <location evidence="11 12">Cell membrane</location>
        <topology evidence="11 12">Multi-pass membrane protein</topology>
    </subcellularLocation>
    <subcellularLocation>
        <location evidence="1">Membrane</location>
        <topology evidence="1">Multi-pass membrane protein</topology>
    </subcellularLocation>
</comment>
<feature type="transmembrane region" description="Helical" evidence="11">
    <location>
        <begin position="88"/>
        <end position="107"/>
    </location>
</feature>
<keyword evidence="4 11" id="KW-0138">CF(0)</keyword>
<dbReference type="HAMAP" id="MF_01393">
    <property type="entry name" value="ATP_synth_a_bact"/>
    <property type="match status" value="1"/>
</dbReference>
<evidence type="ECO:0000256" key="7">
    <source>
        <dbReference type="ARBA" id="ARBA00022989"/>
    </source>
</evidence>
<dbReference type="PANTHER" id="PTHR11410:SF0">
    <property type="entry name" value="ATP SYNTHASE SUBUNIT A"/>
    <property type="match status" value="1"/>
</dbReference>
<evidence type="ECO:0000313" key="13">
    <source>
        <dbReference type="EMBL" id="HIR00657.1"/>
    </source>
</evidence>
<dbReference type="EMBL" id="DVGB01000001">
    <property type="protein sequence ID" value="HIR00657.1"/>
    <property type="molecule type" value="Genomic_DNA"/>
</dbReference>
<feature type="transmembrane region" description="Helical" evidence="11">
    <location>
        <begin position="30"/>
        <end position="49"/>
    </location>
</feature>
<evidence type="ECO:0000256" key="10">
    <source>
        <dbReference type="ARBA" id="ARBA00023310"/>
    </source>
</evidence>
<keyword evidence="3 11" id="KW-0813">Transport</keyword>
<keyword evidence="10 11" id="KW-0066">ATP synthesis</keyword>
<evidence type="ECO:0000256" key="12">
    <source>
        <dbReference type="RuleBase" id="RU000483"/>
    </source>
</evidence>
<evidence type="ECO:0000256" key="2">
    <source>
        <dbReference type="ARBA" id="ARBA00006810"/>
    </source>
</evidence>
<keyword evidence="6 11" id="KW-0375">Hydrogen ion transport</keyword>
<keyword evidence="11" id="KW-1003">Cell membrane</keyword>
<organism evidence="13 14">
    <name type="scientific">Candidatus Aveggerthella stercoripullorum</name>
    <dbReference type="NCBI Taxonomy" id="2840688"/>
    <lineage>
        <taxon>Bacteria</taxon>
        <taxon>Bacillati</taxon>
        <taxon>Actinomycetota</taxon>
        <taxon>Coriobacteriia</taxon>
        <taxon>Eggerthellales</taxon>
        <taxon>Eggerthellaceae</taxon>
        <taxon>Eggerthellaceae incertae sedis</taxon>
        <taxon>Candidatus Aveggerthella</taxon>
    </lineage>
</organism>
<name>A0A9D0ZYH1_9ACTN</name>
<dbReference type="InterPro" id="IPR045083">
    <property type="entry name" value="ATP_synth_F0_asu_bact/mt"/>
</dbReference>
<dbReference type="PANTHER" id="PTHR11410">
    <property type="entry name" value="ATP SYNTHASE SUBUNIT A"/>
    <property type="match status" value="1"/>
</dbReference>
<dbReference type="NCBIfam" id="TIGR01131">
    <property type="entry name" value="ATP_synt_6_or_A"/>
    <property type="match status" value="1"/>
</dbReference>
<comment type="function">
    <text evidence="11 12">Key component of the proton channel; it plays a direct role in the translocation of protons across the membrane.</text>
</comment>
<keyword evidence="9 11" id="KW-0472">Membrane</keyword>
<dbReference type="Pfam" id="PF00119">
    <property type="entry name" value="ATP-synt_A"/>
    <property type="match status" value="1"/>
</dbReference>
<keyword evidence="5 11" id="KW-0812">Transmembrane</keyword>
<dbReference type="PRINTS" id="PR00123">
    <property type="entry name" value="ATPASEA"/>
</dbReference>
<evidence type="ECO:0000256" key="9">
    <source>
        <dbReference type="ARBA" id="ARBA00023136"/>
    </source>
</evidence>
<evidence type="ECO:0000256" key="4">
    <source>
        <dbReference type="ARBA" id="ARBA00022547"/>
    </source>
</evidence>
<keyword evidence="7 11" id="KW-1133">Transmembrane helix</keyword>
<keyword evidence="8 11" id="KW-0406">Ion transport</keyword>
<feature type="transmembrane region" description="Helical" evidence="11">
    <location>
        <begin position="184"/>
        <end position="202"/>
    </location>
</feature>
<feature type="transmembrane region" description="Helical" evidence="11">
    <location>
        <begin position="119"/>
        <end position="136"/>
    </location>
</feature>
<dbReference type="InterPro" id="IPR023011">
    <property type="entry name" value="ATP_synth_F0_asu_AS"/>
</dbReference>
<evidence type="ECO:0000256" key="3">
    <source>
        <dbReference type="ARBA" id="ARBA00022448"/>
    </source>
</evidence>
<dbReference type="InterPro" id="IPR000568">
    <property type="entry name" value="ATP_synth_F0_asu"/>
</dbReference>
<reference evidence="13" key="1">
    <citation type="submission" date="2020-10" db="EMBL/GenBank/DDBJ databases">
        <authorList>
            <person name="Gilroy R."/>
        </authorList>
    </citation>
    <scope>NUCLEOTIDE SEQUENCE</scope>
    <source>
        <strain evidence="13">ChiGjej1B1-2707</strain>
    </source>
</reference>
<comment type="similarity">
    <text evidence="2 11 12">Belongs to the ATPase A chain family.</text>
</comment>
<accession>A0A9D0ZYH1</accession>
<dbReference type="GO" id="GO:0045259">
    <property type="term" value="C:proton-transporting ATP synthase complex"/>
    <property type="evidence" value="ECO:0007669"/>
    <property type="project" value="UniProtKB-KW"/>
</dbReference>
<dbReference type="CDD" id="cd00310">
    <property type="entry name" value="ATP-synt_Fo_a_6"/>
    <property type="match status" value="1"/>
</dbReference>
<reference evidence="13" key="2">
    <citation type="journal article" date="2021" name="PeerJ">
        <title>Extensive microbial diversity within the chicken gut microbiome revealed by metagenomics and culture.</title>
        <authorList>
            <person name="Gilroy R."/>
            <person name="Ravi A."/>
            <person name="Getino M."/>
            <person name="Pursley I."/>
            <person name="Horton D.L."/>
            <person name="Alikhan N.F."/>
            <person name="Baker D."/>
            <person name="Gharbi K."/>
            <person name="Hall N."/>
            <person name="Watson M."/>
            <person name="Adriaenssens E.M."/>
            <person name="Foster-Nyarko E."/>
            <person name="Jarju S."/>
            <person name="Secka A."/>
            <person name="Antonio M."/>
            <person name="Oren A."/>
            <person name="Chaudhuri R.R."/>
            <person name="La Ragione R."/>
            <person name="Hildebrand F."/>
            <person name="Pallen M.J."/>
        </authorList>
    </citation>
    <scope>NUCLEOTIDE SEQUENCE</scope>
    <source>
        <strain evidence="13">ChiGjej1B1-2707</strain>
    </source>
</reference>
<evidence type="ECO:0000256" key="11">
    <source>
        <dbReference type="HAMAP-Rule" id="MF_01393"/>
    </source>
</evidence>
<evidence type="ECO:0000256" key="1">
    <source>
        <dbReference type="ARBA" id="ARBA00004141"/>
    </source>
</evidence>
<evidence type="ECO:0000256" key="5">
    <source>
        <dbReference type="ARBA" id="ARBA00022692"/>
    </source>
</evidence>
<dbReference type="GO" id="GO:0046933">
    <property type="term" value="F:proton-transporting ATP synthase activity, rotational mechanism"/>
    <property type="evidence" value="ECO:0007669"/>
    <property type="project" value="UniProtKB-UniRule"/>
</dbReference>
<dbReference type="Gene3D" id="1.20.120.220">
    <property type="entry name" value="ATP synthase, F0 complex, subunit A"/>
    <property type="match status" value="1"/>
</dbReference>
<dbReference type="SUPFAM" id="SSF81336">
    <property type="entry name" value="F1F0 ATP synthase subunit A"/>
    <property type="match status" value="1"/>
</dbReference>
<protein>
    <recommendedName>
        <fullName evidence="11 12">ATP synthase subunit a</fullName>
    </recommendedName>
    <alternativeName>
        <fullName evidence="11">ATP synthase F0 sector subunit a</fullName>
    </alternativeName>
    <alternativeName>
        <fullName evidence="11">F-ATPase subunit 6</fullName>
    </alternativeName>
</protein>
<dbReference type="AlphaFoldDB" id="A0A9D0ZYH1"/>